<reference evidence="2 3" key="1">
    <citation type="journal article" date="2015" name="Int. J. Syst. Evol. Microbiol.">
        <title>Thermococcus eurythermalis sp. nov., a conditional piezophilic hyperthermophilic archaeon with a wide temperature range isolated from an oil-immersed chimney in the Guaymas Basin.</title>
        <authorList>
            <person name="Zhao W."/>
            <person name="Zeng X."/>
            <person name="Xiao X."/>
        </authorList>
    </citation>
    <scope>NUCLEOTIDE SEQUENCE [LARGE SCALE GENOMIC DNA]</scope>
    <source>
        <strain evidence="2 3">A501</strain>
    </source>
</reference>
<dbReference type="AlphaFoldDB" id="A0A097QSY4"/>
<dbReference type="GeneID" id="25152603"/>
<dbReference type="HOGENOM" id="CLU_140807_1_0_2"/>
<accession>A0A097QSY4</accession>
<organism evidence="2 3">
    <name type="scientific">Thermococcus eurythermalis</name>
    <dbReference type="NCBI Taxonomy" id="1505907"/>
    <lineage>
        <taxon>Archaea</taxon>
        <taxon>Methanobacteriati</taxon>
        <taxon>Methanobacteriota</taxon>
        <taxon>Thermococci</taxon>
        <taxon>Thermococcales</taxon>
        <taxon>Thermococcaceae</taxon>
        <taxon>Thermococcus</taxon>
    </lineage>
</organism>
<dbReference type="EMBL" id="CP008887">
    <property type="protein sequence ID" value="AIU69574.1"/>
    <property type="molecule type" value="Genomic_DNA"/>
</dbReference>
<gene>
    <name evidence="2" type="ORF">TEU_04030</name>
</gene>
<keyword evidence="3" id="KW-1185">Reference proteome</keyword>
<proteinExistence type="predicted"/>
<sequence length="157" mass="17197">MVSRSRLRHKGQTAVELLFVVAILITGIVYLVSSAVDVNNGVSVVYAFRTAGSDVCTYLNTGVVVNDSTHAPLNNIVELWNYTPVECRFVDLTVVQVNDTLDVSMVYSYPDSATKPAFIGNVTDFLRLKLSSVPGFRLAGNKLYYGEMGINLTVVVR</sequence>
<keyword evidence="1" id="KW-0812">Transmembrane</keyword>
<evidence type="ECO:0000256" key="1">
    <source>
        <dbReference type="SAM" id="Phobius"/>
    </source>
</evidence>
<dbReference type="Proteomes" id="UP000029980">
    <property type="component" value="Chromosome"/>
</dbReference>
<keyword evidence="1" id="KW-1133">Transmembrane helix</keyword>
<dbReference type="OrthoDB" id="100210at2157"/>
<name>A0A097QSY4_9EURY</name>
<evidence type="ECO:0000313" key="3">
    <source>
        <dbReference type="Proteomes" id="UP000029980"/>
    </source>
</evidence>
<dbReference type="STRING" id="1505907.TEU_04030"/>
<protein>
    <submittedName>
        <fullName evidence="2">Uncharacterized protein</fullName>
    </submittedName>
</protein>
<dbReference type="RefSeq" id="WP_050002555.1">
    <property type="nucleotide sequence ID" value="NZ_CP008887.1"/>
</dbReference>
<evidence type="ECO:0000313" key="2">
    <source>
        <dbReference type="EMBL" id="AIU69574.1"/>
    </source>
</evidence>
<keyword evidence="1" id="KW-0472">Membrane</keyword>
<dbReference type="KEGG" id="teu:TEU_04030"/>
<feature type="transmembrane region" description="Helical" evidence="1">
    <location>
        <begin position="12"/>
        <end position="32"/>
    </location>
</feature>